<accession>A0A559M8N4</accession>
<evidence type="ECO:0000256" key="4">
    <source>
        <dbReference type="SAM" id="Phobius"/>
    </source>
</evidence>
<feature type="compositionally biased region" description="Gly residues" evidence="3">
    <location>
        <begin position="801"/>
        <end position="810"/>
    </location>
</feature>
<gene>
    <name evidence="5" type="ORF">LAWI1_G006207</name>
</gene>
<feature type="region of interest" description="Disordered" evidence="3">
    <location>
        <begin position="1"/>
        <end position="111"/>
    </location>
</feature>
<dbReference type="PANTHER" id="PTHR46093">
    <property type="entry name" value="ACYL-COA-BINDING DOMAIN-CONTAINING PROTEIN 5"/>
    <property type="match status" value="1"/>
</dbReference>
<evidence type="ECO:0000313" key="6">
    <source>
        <dbReference type="Proteomes" id="UP000315522"/>
    </source>
</evidence>
<dbReference type="AlphaFoldDB" id="A0A559M8N4"/>
<name>A0A559M8N4_9HELO</name>
<reference evidence="5 6" key="1">
    <citation type="submission" date="2018-05" db="EMBL/GenBank/DDBJ databases">
        <title>Genome sequencing and assembly of the regulated plant pathogen Lachnellula willkommii and related sister species for the development of diagnostic species identification markers.</title>
        <authorList>
            <person name="Giroux E."/>
            <person name="Bilodeau G."/>
        </authorList>
    </citation>
    <scope>NUCLEOTIDE SEQUENCE [LARGE SCALE GENOMIC DNA]</scope>
    <source>
        <strain evidence="5 6">CBS 172.35</strain>
    </source>
</reference>
<feature type="compositionally biased region" description="Basic and acidic residues" evidence="3">
    <location>
        <begin position="24"/>
        <end position="35"/>
    </location>
</feature>
<dbReference type="Gene3D" id="2.120.10.80">
    <property type="entry name" value="Kelch-type beta propeller"/>
    <property type="match status" value="2"/>
</dbReference>
<keyword evidence="4" id="KW-1133">Transmembrane helix</keyword>
<feature type="transmembrane region" description="Helical" evidence="4">
    <location>
        <begin position="677"/>
        <end position="703"/>
    </location>
</feature>
<keyword evidence="4" id="KW-0472">Membrane</keyword>
<feature type="compositionally biased region" description="Basic and acidic residues" evidence="3">
    <location>
        <begin position="48"/>
        <end position="59"/>
    </location>
</feature>
<organism evidence="5 6">
    <name type="scientific">Lachnellula willkommii</name>
    <dbReference type="NCBI Taxonomy" id="215461"/>
    <lineage>
        <taxon>Eukaryota</taxon>
        <taxon>Fungi</taxon>
        <taxon>Dikarya</taxon>
        <taxon>Ascomycota</taxon>
        <taxon>Pezizomycotina</taxon>
        <taxon>Leotiomycetes</taxon>
        <taxon>Helotiales</taxon>
        <taxon>Lachnaceae</taxon>
        <taxon>Lachnellula</taxon>
    </lineage>
</organism>
<keyword evidence="2" id="KW-0677">Repeat</keyword>
<keyword evidence="1" id="KW-0880">Kelch repeat</keyword>
<feature type="compositionally biased region" description="Polar residues" evidence="3">
    <location>
        <begin position="640"/>
        <end position="651"/>
    </location>
</feature>
<feature type="region of interest" description="Disordered" evidence="3">
    <location>
        <begin position="833"/>
        <end position="854"/>
    </location>
</feature>
<feature type="region of interest" description="Disordered" evidence="3">
    <location>
        <begin position="616"/>
        <end position="674"/>
    </location>
</feature>
<sequence>MASFARDIPDRGRAGRPSFTSNKTSDRLRECERRCSTPSKIKPHRRSIFKEEGLDDLHCSVHPSHSNNATNNSTPPPTITRPGTPTTFDEILGNDEEKENSESRARRENPSLFSKMVKGPRPVIKSSATAPPGSFSSVPRMALIAFLIAVVVPGFRYSSGIMSGVDAGVIPEGILVDNGSMLEGRANSPTDICTRWAHQAANVNGTLYIYGGNAKTSSSQTSNTWNNNFLSLDLTKSWKVASPALTGLPQPSGPPAVALGALWHSYNSLFVYGGMFSDRPVVDPLPVSTWEYNLESSQWIEHTNPQTSPGNYSDGGNQPVQRAAEGAGLSVPELGRSWYFGGHQDSHTTEGWTTEVWRIYLKSFLEFTHPGYANTGVTSLGSSTAAGSDGVYRNITEGGVQADDGFTERADGVLVYVPGWGDEGIILGLAGGTNTTFTEMNIIDIYDVANSTWYKQSTSGPSPQIRVDPCAAVAAAPDGTSFNVYLYGGQNLIPANNQTQFSDMWILTIPSFTWVQVDMNGQSEPPARAGHTCTMRDGQIVVVGGYVGTDISCDSPGIYVFNASSLQWSNGFTALASSGSESETQQAQDSSVLQDSVGYEVPGLVQSIIGGSSQGGATATSPAAGSATAGPIATGKPPSFTVTKSGSTVVQTSNPTGTSASGGAGQSSTGKKSGPNVGAIAAGTIAAALAVLAGYLAFCTWLYRRQLNLYKNHVAMAQRTAFNNSPEDVAWTGRSSEKAAGAGPGAVLGPFGTSVGGSGSAGRPSNVESGGSGLTYPTPYSGSSGTPASSLPTPEDYSRTGGYGGGSMPGGGVAGKGYGRLSEEGSEYLGAGAGLGRTLGSRHSGSSAHSSAADLLGGQEPSFFAVVMNPRRTLRVVNSD</sequence>
<comment type="caution">
    <text evidence="5">The sequence shown here is derived from an EMBL/GenBank/DDBJ whole genome shotgun (WGS) entry which is preliminary data.</text>
</comment>
<protein>
    <submittedName>
        <fullName evidence="5">Kelch repeat-containing protein</fullName>
    </submittedName>
</protein>
<evidence type="ECO:0000256" key="2">
    <source>
        <dbReference type="ARBA" id="ARBA00022737"/>
    </source>
</evidence>
<evidence type="ECO:0000256" key="3">
    <source>
        <dbReference type="SAM" id="MobiDB-lite"/>
    </source>
</evidence>
<dbReference type="Proteomes" id="UP000315522">
    <property type="component" value="Unassembled WGS sequence"/>
</dbReference>
<dbReference type="SUPFAM" id="SSF117281">
    <property type="entry name" value="Kelch motif"/>
    <property type="match status" value="1"/>
</dbReference>
<dbReference type="InterPro" id="IPR015915">
    <property type="entry name" value="Kelch-typ_b-propeller"/>
</dbReference>
<feature type="region of interest" description="Disordered" evidence="3">
    <location>
        <begin position="728"/>
        <end position="810"/>
    </location>
</feature>
<evidence type="ECO:0000256" key="1">
    <source>
        <dbReference type="ARBA" id="ARBA00022441"/>
    </source>
</evidence>
<dbReference type="Pfam" id="PF24681">
    <property type="entry name" value="Kelch_KLHDC2_KLHL20_DRC7"/>
    <property type="match status" value="1"/>
</dbReference>
<dbReference type="PANTHER" id="PTHR46093:SF18">
    <property type="entry name" value="FIBRONECTIN TYPE-III DOMAIN-CONTAINING PROTEIN"/>
    <property type="match status" value="1"/>
</dbReference>
<feature type="compositionally biased region" description="Low complexity" evidence="3">
    <location>
        <begin position="839"/>
        <end position="854"/>
    </location>
</feature>
<evidence type="ECO:0000313" key="5">
    <source>
        <dbReference type="EMBL" id="TVY89318.1"/>
    </source>
</evidence>
<feature type="compositionally biased region" description="Low complexity" evidence="3">
    <location>
        <begin position="739"/>
        <end position="752"/>
    </location>
</feature>
<dbReference type="EMBL" id="QGML01001310">
    <property type="protein sequence ID" value="TVY89318.1"/>
    <property type="molecule type" value="Genomic_DNA"/>
</dbReference>
<proteinExistence type="predicted"/>
<feature type="compositionally biased region" description="Low complexity" evidence="3">
    <location>
        <begin position="616"/>
        <end position="635"/>
    </location>
</feature>
<feature type="compositionally biased region" description="Basic and acidic residues" evidence="3">
    <location>
        <begin position="100"/>
        <end position="109"/>
    </location>
</feature>
<keyword evidence="6" id="KW-1185">Reference proteome</keyword>
<feature type="compositionally biased region" description="Polar residues" evidence="3">
    <location>
        <begin position="778"/>
        <end position="792"/>
    </location>
</feature>
<keyword evidence="4" id="KW-0812">Transmembrane</keyword>
<feature type="compositionally biased region" description="Low complexity" evidence="3">
    <location>
        <begin position="63"/>
        <end position="73"/>
    </location>
</feature>